<proteinExistence type="predicted"/>
<dbReference type="InterPro" id="IPR010982">
    <property type="entry name" value="Lambda_DNA-bd_dom_sf"/>
</dbReference>
<dbReference type="Gene3D" id="1.10.260.40">
    <property type="entry name" value="lambda repressor-like DNA-binding domains"/>
    <property type="match status" value="1"/>
</dbReference>
<gene>
    <name evidence="3" type="ORF">J42TS3_16960</name>
</gene>
<name>A0ABQ4M9I9_9BACL</name>
<evidence type="ECO:0000259" key="2">
    <source>
        <dbReference type="PROSITE" id="PS50943"/>
    </source>
</evidence>
<comment type="caution">
    <text evidence="3">The sequence shown here is derived from an EMBL/GenBank/DDBJ whole genome shotgun (WGS) entry which is preliminary data.</text>
</comment>
<dbReference type="EMBL" id="BOSL01000004">
    <property type="protein sequence ID" value="GIP52661.1"/>
    <property type="molecule type" value="Genomic_DNA"/>
</dbReference>
<evidence type="ECO:0000313" key="3">
    <source>
        <dbReference type="EMBL" id="GIP52661.1"/>
    </source>
</evidence>
<dbReference type="RefSeq" id="WP_213654408.1">
    <property type="nucleotide sequence ID" value="NZ_BOSL01000004.1"/>
</dbReference>
<protein>
    <recommendedName>
        <fullName evidence="2">HTH cro/C1-type domain-containing protein</fullName>
    </recommendedName>
</protein>
<dbReference type="SMART" id="SM00530">
    <property type="entry name" value="HTH_XRE"/>
    <property type="match status" value="1"/>
</dbReference>
<accession>A0ABQ4M9I9</accession>
<sequence>MNNGDKVGKRIAMLRKEKKFSQEELAERLHVSAQAVSKWETGKSLPETATLPLLSTILGHSIDSILMPQELIILSACYTDGQESHEVTHFLNQFVVGNQLTFPVSEQTLPFKIQSDRLKVLLVKYETPSGVYSDYALKGDTLTIGIDSQTFMTKDGELDFIFAAYGNETAYLNVMKKMTHLQYFRWDQFQANHEVFPSLIDNEGQDYLLLIYRNAEGLHAVSCREGERIRYSPDRMSLFWYDDSSESYIIEQVDRLGFGKGMDCSWGGAMYLSLKSMGVQTSYEKIMGVSGACWRISFTPAWDYSSADALVAYDYAVPAFAAYGFQPIWADRISQKERKAEKQQVLASIRKHQLPIAINLRVAPEWGVITGYLNNGNTLLCRSYFDDETFRDLHDDPEFQASMEESKGYLYVDQWPFAMVRFGDQGPVPSDFDNLLRSLHTKVDSMSQTENRGYRMGYAALETWREGLLDEAWYRTAEDSDISRRLSVNHFCMMALTDARKCAAAYLRDSLFIPQGEYVSQQLSELAKIYDTVYSRLSAFYEAMPSDETLKTSFSVRQAWSNEQRAEQAQLLEWMANLERQGDELARLVLENANNRLASDKR</sequence>
<dbReference type="CDD" id="cd00093">
    <property type="entry name" value="HTH_XRE"/>
    <property type="match status" value="1"/>
</dbReference>
<evidence type="ECO:0000313" key="4">
    <source>
        <dbReference type="Proteomes" id="UP000679992"/>
    </source>
</evidence>
<dbReference type="Proteomes" id="UP000679992">
    <property type="component" value="Unassembled WGS sequence"/>
</dbReference>
<dbReference type="InterPro" id="IPR001387">
    <property type="entry name" value="Cro/C1-type_HTH"/>
</dbReference>
<keyword evidence="1" id="KW-0238">DNA-binding</keyword>
<evidence type="ECO:0000256" key="1">
    <source>
        <dbReference type="ARBA" id="ARBA00023125"/>
    </source>
</evidence>
<organism evidence="3 4">
    <name type="scientific">Paenibacillus vini</name>
    <dbReference type="NCBI Taxonomy" id="1476024"/>
    <lineage>
        <taxon>Bacteria</taxon>
        <taxon>Bacillati</taxon>
        <taxon>Bacillota</taxon>
        <taxon>Bacilli</taxon>
        <taxon>Bacillales</taxon>
        <taxon>Paenibacillaceae</taxon>
        <taxon>Paenibacillus</taxon>
    </lineage>
</organism>
<dbReference type="SUPFAM" id="SSF47413">
    <property type="entry name" value="lambda repressor-like DNA-binding domains"/>
    <property type="match status" value="1"/>
</dbReference>
<dbReference type="PANTHER" id="PTHR46558:SF11">
    <property type="entry name" value="HTH-TYPE TRANSCRIPTIONAL REGULATOR XRE"/>
    <property type="match status" value="1"/>
</dbReference>
<reference evidence="3 4" key="1">
    <citation type="submission" date="2021-03" db="EMBL/GenBank/DDBJ databases">
        <title>Antimicrobial resistance genes in bacteria isolated from Japanese honey, and their potential for conferring macrolide and lincosamide resistance in the American foulbrood pathogen Paenibacillus larvae.</title>
        <authorList>
            <person name="Okamoto M."/>
            <person name="Kumagai M."/>
            <person name="Kanamori H."/>
            <person name="Takamatsu D."/>
        </authorList>
    </citation>
    <scope>NUCLEOTIDE SEQUENCE [LARGE SCALE GENOMIC DNA]</scope>
    <source>
        <strain evidence="3 4">J42TS3</strain>
    </source>
</reference>
<dbReference type="PROSITE" id="PS50943">
    <property type="entry name" value="HTH_CROC1"/>
    <property type="match status" value="1"/>
</dbReference>
<dbReference type="Pfam" id="PF01381">
    <property type="entry name" value="HTH_3"/>
    <property type="match status" value="1"/>
</dbReference>
<dbReference type="PANTHER" id="PTHR46558">
    <property type="entry name" value="TRACRIPTIONAL REGULATORY PROTEIN-RELATED-RELATED"/>
    <property type="match status" value="1"/>
</dbReference>
<keyword evidence="4" id="KW-1185">Reference proteome</keyword>
<feature type="domain" description="HTH cro/C1-type" evidence="2">
    <location>
        <begin position="11"/>
        <end position="65"/>
    </location>
</feature>